<sequence>MKRKWIVLLVILILVVPYEVKTEPGYGHPDCVGRQNTTEVRVNSLTYEYYSDSICWGLIHYYFAFPAGEPKNFRIIFMWTAVGDSDGHYQFWVFDYRDPNGKELIYWLPRLK</sequence>
<protein>
    <submittedName>
        <fullName evidence="1">Uncharacterized protein</fullName>
    </submittedName>
</protein>
<reference evidence="1" key="1">
    <citation type="journal article" date="2015" name="Nature">
        <title>Complex archaea that bridge the gap between prokaryotes and eukaryotes.</title>
        <authorList>
            <person name="Spang A."/>
            <person name="Saw J.H."/>
            <person name="Jorgensen S.L."/>
            <person name="Zaremba-Niedzwiedzka K."/>
            <person name="Martijn J."/>
            <person name="Lind A.E."/>
            <person name="van Eijk R."/>
            <person name="Schleper C."/>
            <person name="Guy L."/>
            <person name="Ettema T.J."/>
        </authorList>
    </citation>
    <scope>NUCLEOTIDE SEQUENCE</scope>
</reference>
<comment type="caution">
    <text evidence="1">The sequence shown here is derived from an EMBL/GenBank/DDBJ whole genome shotgun (WGS) entry which is preliminary data.</text>
</comment>
<dbReference type="EMBL" id="LAZR01007316">
    <property type="protein sequence ID" value="KKM86058.1"/>
    <property type="molecule type" value="Genomic_DNA"/>
</dbReference>
<dbReference type="AlphaFoldDB" id="A0A0F9KWF8"/>
<proteinExistence type="predicted"/>
<organism evidence="1">
    <name type="scientific">marine sediment metagenome</name>
    <dbReference type="NCBI Taxonomy" id="412755"/>
    <lineage>
        <taxon>unclassified sequences</taxon>
        <taxon>metagenomes</taxon>
        <taxon>ecological metagenomes</taxon>
    </lineage>
</organism>
<accession>A0A0F9KWF8</accession>
<gene>
    <name evidence="1" type="ORF">LCGC14_1282880</name>
</gene>
<name>A0A0F9KWF8_9ZZZZ</name>
<evidence type="ECO:0000313" key="1">
    <source>
        <dbReference type="EMBL" id="KKM86058.1"/>
    </source>
</evidence>